<proteinExistence type="predicted"/>
<gene>
    <name evidence="1" type="ORF">CDAR_386701</name>
</gene>
<keyword evidence="2" id="KW-1185">Reference proteome</keyword>
<evidence type="ECO:0000313" key="2">
    <source>
        <dbReference type="Proteomes" id="UP001054837"/>
    </source>
</evidence>
<comment type="caution">
    <text evidence="1">The sequence shown here is derived from an EMBL/GenBank/DDBJ whole genome shotgun (WGS) entry which is preliminary data.</text>
</comment>
<name>A0AAV4UEG9_9ARAC</name>
<organism evidence="1 2">
    <name type="scientific">Caerostris darwini</name>
    <dbReference type="NCBI Taxonomy" id="1538125"/>
    <lineage>
        <taxon>Eukaryota</taxon>
        <taxon>Metazoa</taxon>
        <taxon>Ecdysozoa</taxon>
        <taxon>Arthropoda</taxon>
        <taxon>Chelicerata</taxon>
        <taxon>Arachnida</taxon>
        <taxon>Araneae</taxon>
        <taxon>Araneomorphae</taxon>
        <taxon>Entelegynae</taxon>
        <taxon>Araneoidea</taxon>
        <taxon>Araneidae</taxon>
        <taxon>Caerostris</taxon>
    </lineage>
</organism>
<sequence>MRAEWRPQAASVPHAPAITVAVPLWSKVLFAQQFAINRLLRSGRILVGRHPNFVAMQTSCKFIVSVCVCVWGISFRCDYRAATSYLLVILGQTRPKIANSTIRGPKEKNKAINTERRLQKTGLLTSFIGPRGAKGEFYVLHAIRLVMQGTSSLATDTVPDSFFALLVSEPQVHFREVTFFKNGFINCLYVKSVAFMAD</sequence>
<dbReference type="EMBL" id="BPLQ01011170">
    <property type="protein sequence ID" value="GIY56215.1"/>
    <property type="molecule type" value="Genomic_DNA"/>
</dbReference>
<evidence type="ECO:0000313" key="1">
    <source>
        <dbReference type="EMBL" id="GIY56215.1"/>
    </source>
</evidence>
<accession>A0AAV4UEG9</accession>
<protein>
    <submittedName>
        <fullName evidence="1">Uncharacterized protein</fullName>
    </submittedName>
</protein>
<dbReference type="Proteomes" id="UP001054837">
    <property type="component" value="Unassembled WGS sequence"/>
</dbReference>
<dbReference type="AlphaFoldDB" id="A0AAV4UEG9"/>
<reference evidence="1 2" key="1">
    <citation type="submission" date="2021-06" db="EMBL/GenBank/DDBJ databases">
        <title>Caerostris darwini draft genome.</title>
        <authorList>
            <person name="Kono N."/>
            <person name="Arakawa K."/>
        </authorList>
    </citation>
    <scope>NUCLEOTIDE SEQUENCE [LARGE SCALE GENOMIC DNA]</scope>
</reference>